<name>A0A3N5BGE1_9BACI</name>
<feature type="transmembrane region" description="Helical" evidence="1">
    <location>
        <begin position="6"/>
        <end position="26"/>
    </location>
</feature>
<dbReference type="AlphaFoldDB" id="A0A3N5BGE1"/>
<organism evidence="2 3">
    <name type="scientific">Aquisalibacillus elongatus</name>
    <dbReference type="NCBI Taxonomy" id="485577"/>
    <lineage>
        <taxon>Bacteria</taxon>
        <taxon>Bacillati</taxon>
        <taxon>Bacillota</taxon>
        <taxon>Bacilli</taxon>
        <taxon>Bacillales</taxon>
        <taxon>Bacillaceae</taxon>
        <taxon>Aquisalibacillus</taxon>
    </lineage>
</organism>
<evidence type="ECO:0000313" key="2">
    <source>
        <dbReference type="EMBL" id="RPF54340.1"/>
    </source>
</evidence>
<sequence length="47" mass="5632">MLFLYITMVIVILLLIEIIIKLGKIAKHFEREEKMSNEEIEKELNKN</sequence>
<dbReference type="RefSeq" id="WP_170158508.1">
    <property type="nucleotide sequence ID" value="NZ_RKRF01000008.1"/>
</dbReference>
<keyword evidence="1" id="KW-0812">Transmembrane</keyword>
<comment type="caution">
    <text evidence="2">The sequence shown here is derived from an EMBL/GenBank/DDBJ whole genome shotgun (WGS) entry which is preliminary data.</text>
</comment>
<keyword evidence="1" id="KW-1133">Transmembrane helix</keyword>
<evidence type="ECO:0000313" key="3">
    <source>
        <dbReference type="Proteomes" id="UP000276443"/>
    </source>
</evidence>
<dbReference type="EMBL" id="RKRF01000008">
    <property type="protein sequence ID" value="RPF54340.1"/>
    <property type="molecule type" value="Genomic_DNA"/>
</dbReference>
<keyword evidence="3" id="KW-1185">Reference proteome</keyword>
<keyword evidence="1" id="KW-0472">Membrane</keyword>
<protein>
    <submittedName>
        <fullName evidence="2">Uncharacterized protein</fullName>
    </submittedName>
</protein>
<reference evidence="2 3" key="1">
    <citation type="submission" date="2018-11" db="EMBL/GenBank/DDBJ databases">
        <title>Genomic Encyclopedia of Type Strains, Phase IV (KMG-IV): sequencing the most valuable type-strain genomes for metagenomic binning, comparative biology and taxonomic classification.</title>
        <authorList>
            <person name="Goeker M."/>
        </authorList>
    </citation>
    <scope>NUCLEOTIDE SEQUENCE [LARGE SCALE GENOMIC DNA]</scope>
    <source>
        <strain evidence="2 3">DSM 18090</strain>
    </source>
</reference>
<evidence type="ECO:0000256" key="1">
    <source>
        <dbReference type="SAM" id="Phobius"/>
    </source>
</evidence>
<proteinExistence type="predicted"/>
<accession>A0A3N5BGE1</accession>
<gene>
    <name evidence="2" type="ORF">EDC24_1537</name>
</gene>
<dbReference type="Proteomes" id="UP000276443">
    <property type="component" value="Unassembled WGS sequence"/>
</dbReference>